<evidence type="ECO:0000313" key="1">
    <source>
        <dbReference type="EMBL" id="MBP2331801.1"/>
    </source>
</evidence>
<organism evidence="1 2">
    <name type="scientific">Corynebacterium freneyi</name>
    <dbReference type="NCBI Taxonomy" id="134034"/>
    <lineage>
        <taxon>Bacteria</taxon>
        <taxon>Bacillati</taxon>
        <taxon>Actinomycetota</taxon>
        <taxon>Actinomycetes</taxon>
        <taxon>Mycobacteriales</taxon>
        <taxon>Corynebacteriaceae</taxon>
        <taxon>Corynebacterium</taxon>
    </lineage>
</organism>
<keyword evidence="2" id="KW-1185">Reference proteome</keyword>
<sequence>MEPMELNAGRFHLRPLRQDGRVDDAPALALAHGRAVYPEYFEDAAADWAADRVYRWAVAEQTNIDLLAEVAVTLVGDDGAEVVIHVAGDPDRVVEVDDPTLAPVTVSDAADAAKQVVGRWIEGYLGRKPMAPRPFPGHQGQTRPVDER</sequence>
<protein>
    <submittedName>
        <fullName evidence="1">Uncharacterized protein</fullName>
    </submittedName>
</protein>
<dbReference type="Proteomes" id="UP001519305">
    <property type="component" value="Unassembled WGS sequence"/>
</dbReference>
<gene>
    <name evidence="1" type="ORF">JOF33_000500</name>
</gene>
<accession>A0ABS4U571</accession>
<evidence type="ECO:0000313" key="2">
    <source>
        <dbReference type="Proteomes" id="UP001519305"/>
    </source>
</evidence>
<name>A0ABS4U571_9CORY</name>
<dbReference type="EMBL" id="JAGINY010000001">
    <property type="protein sequence ID" value="MBP2331801.1"/>
    <property type="molecule type" value="Genomic_DNA"/>
</dbReference>
<reference evidence="1 2" key="1">
    <citation type="submission" date="2021-03" db="EMBL/GenBank/DDBJ databases">
        <title>Sequencing the genomes of 1000 actinobacteria strains.</title>
        <authorList>
            <person name="Klenk H.-P."/>
        </authorList>
    </citation>
    <scope>NUCLEOTIDE SEQUENCE [LARGE SCALE GENOMIC DNA]</scope>
    <source>
        <strain evidence="1 2">DSM 44506</strain>
    </source>
</reference>
<dbReference type="RefSeq" id="WP_209652048.1">
    <property type="nucleotide sequence ID" value="NZ_CP047357.1"/>
</dbReference>
<proteinExistence type="predicted"/>
<comment type="caution">
    <text evidence="1">The sequence shown here is derived from an EMBL/GenBank/DDBJ whole genome shotgun (WGS) entry which is preliminary data.</text>
</comment>